<name>A0ABV4UL74_9MICC</name>
<dbReference type="Proteomes" id="UP001575652">
    <property type="component" value="Unassembled WGS sequence"/>
</dbReference>
<dbReference type="Pfam" id="PF13834">
    <property type="entry name" value="DUF4193"/>
    <property type="match status" value="1"/>
</dbReference>
<proteinExistence type="predicted"/>
<evidence type="ECO:0000313" key="2">
    <source>
        <dbReference type="Proteomes" id="UP001575652"/>
    </source>
</evidence>
<organism evidence="1 2">
    <name type="scientific">Arthrobacter halodurans</name>
    <dbReference type="NCBI Taxonomy" id="516699"/>
    <lineage>
        <taxon>Bacteria</taxon>
        <taxon>Bacillati</taxon>
        <taxon>Actinomycetota</taxon>
        <taxon>Actinomycetes</taxon>
        <taxon>Micrococcales</taxon>
        <taxon>Micrococcaceae</taxon>
        <taxon>Arthrobacter</taxon>
    </lineage>
</organism>
<dbReference type="InterPro" id="IPR025242">
    <property type="entry name" value="DUF4193"/>
</dbReference>
<reference evidence="1 2" key="1">
    <citation type="submission" date="2024-09" db="EMBL/GenBank/DDBJ databases">
        <authorList>
            <person name="Salinas-Garcia M.A."/>
            <person name="Prieme A."/>
        </authorList>
    </citation>
    <scope>NUCLEOTIDE SEQUENCE [LARGE SCALE GENOMIC DNA]</scope>
    <source>
        <strain evidence="1 2">DSM 21081</strain>
    </source>
</reference>
<dbReference type="RefSeq" id="WP_373970849.1">
    <property type="nucleotide sequence ID" value="NZ_JBHDLJ010000002.1"/>
</dbReference>
<protein>
    <submittedName>
        <fullName evidence="1">DUF4193 domain-containing protein</fullName>
    </submittedName>
</protein>
<keyword evidence="2" id="KW-1185">Reference proteome</keyword>
<dbReference type="EMBL" id="JBHDLJ010000002">
    <property type="protein sequence ID" value="MFB0833683.1"/>
    <property type="molecule type" value="Genomic_DNA"/>
</dbReference>
<sequence>MAQDYDEMRPDVAEASDANLKSLQTMNAPDARNVAADLDYADETDGVTLPGADLSGEELVIAVIPQGEDEFTCAECFLVRHRSQIARVKGSLRYCRDCES</sequence>
<gene>
    <name evidence="1" type="ORF">ACETWP_03705</name>
</gene>
<evidence type="ECO:0000313" key="1">
    <source>
        <dbReference type="EMBL" id="MFB0833683.1"/>
    </source>
</evidence>
<comment type="caution">
    <text evidence="1">The sequence shown here is derived from an EMBL/GenBank/DDBJ whole genome shotgun (WGS) entry which is preliminary data.</text>
</comment>
<accession>A0ABV4UL74</accession>